<dbReference type="InterPro" id="IPR003148">
    <property type="entry name" value="RCK_N"/>
</dbReference>
<evidence type="ECO:0000256" key="3">
    <source>
        <dbReference type="ARBA" id="ARBA00022448"/>
    </source>
</evidence>
<evidence type="ECO:0000256" key="5">
    <source>
        <dbReference type="ARBA" id="ARBA00022989"/>
    </source>
</evidence>
<feature type="transmembrane region" description="Helical" evidence="7">
    <location>
        <begin position="144"/>
        <end position="167"/>
    </location>
</feature>
<dbReference type="Pfam" id="PF00999">
    <property type="entry name" value="Na_H_Exchanger"/>
    <property type="match status" value="1"/>
</dbReference>
<comment type="similarity">
    <text evidence="2">Belongs to the monovalent cation:proton antiporter 2 (CPA2) transporter (TC 2.A.37) family.</text>
</comment>
<keyword evidence="3" id="KW-0813">Transport</keyword>
<keyword evidence="10" id="KW-1185">Reference proteome</keyword>
<feature type="transmembrane region" description="Helical" evidence="7">
    <location>
        <begin position="85"/>
        <end position="105"/>
    </location>
</feature>
<dbReference type="EMBL" id="QKUF01000009">
    <property type="protein sequence ID" value="PZW29265.1"/>
    <property type="molecule type" value="Genomic_DNA"/>
</dbReference>
<evidence type="ECO:0000256" key="1">
    <source>
        <dbReference type="ARBA" id="ARBA00004141"/>
    </source>
</evidence>
<proteinExistence type="inferred from homology"/>
<evidence type="ECO:0000256" key="7">
    <source>
        <dbReference type="SAM" id="Phobius"/>
    </source>
</evidence>
<feature type="transmembrane region" description="Helical" evidence="7">
    <location>
        <begin position="299"/>
        <end position="321"/>
    </location>
</feature>
<feature type="transmembrane region" description="Helical" evidence="7">
    <location>
        <begin position="6"/>
        <end position="25"/>
    </location>
</feature>
<dbReference type="GO" id="GO:1902600">
    <property type="term" value="P:proton transmembrane transport"/>
    <property type="evidence" value="ECO:0007669"/>
    <property type="project" value="InterPro"/>
</dbReference>
<dbReference type="GO" id="GO:0006813">
    <property type="term" value="P:potassium ion transport"/>
    <property type="evidence" value="ECO:0007669"/>
    <property type="project" value="InterPro"/>
</dbReference>
<gene>
    <name evidence="9" type="ORF">EI42_02987</name>
</gene>
<feature type="transmembrane region" description="Helical" evidence="7">
    <location>
        <begin position="220"/>
        <end position="253"/>
    </location>
</feature>
<keyword evidence="4 7" id="KW-0812">Transmembrane</keyword>
<evidence type="ECO:0000313" key="9">
    <source>
        <dbReference type="EMBL" id="PZW29265.1"/>
    </source>
</evidence>
<reference evidence="9 10" key="1">
    <citation type="submission" date="2018-06" db="EMBL/GenBank/DDBJ databases">
        <title>Genomic Encyclopedia of Archaeal and Bacterial Type Strains, Phase II (KMG-II): from individual species to whole genera.</title>
        <authorList>
            <person name="Goeker M."/>
        </authorList>
    </citation>
    <scope>NUCLEOTIDE SEQUENCE [LARGE SCALE GENOMIC DNA]</scope>
    <source>
        <strain evidence="9 10">ATCC BAA-1881</strain>
    </source>
</reference>
<dbReference type="Gene3D" id="3.40.50.720">
    <property type="entry name" value="NAD(P)-binding Rossmann-like Domain"/>
    <property type="match status" value="1"/>
</dbReference>
<dbReference type="Proteomes" id="UP000248806">
    <property type="component" value="Unassembled WGS sequence"/>
</dbReference>
<evidence type="ECO:0000256" key="4">
    <source>
        <dbReference type="ARBA" id="ARBA00022692"/>
    </source>
</evidence>
<dbReference type="PANTHER" id="PTHR42751">
    <property type="entry name" value="SODIUM/HYDROGEN EXCHANGER FAMILY/TRKA DOMAIN PROTEIN"/>
    <property type="match status" value="1"/>
</dbReference>
<keyword evidence="6 7" id="KW-0472">Membrane</keyword>
<feature type="domain" description="RCK N-terminal" evidence="8">
    <location>
        <begin position="411"/>
        <end position="528"/>
    </location>
</feature>
<dbReference type="InterPro" id="IPR036291">
    <property type="entry name" value="NAD(P)-bd_dom_sf"/>
</dbReference>
<feature type="transmembrane region" description="Helical" evidence="7">
    <location>
        <begin position="273"/>
        <end position="292"/>
    </location>
</feature>
<dbReference type="PROSITE" id="PS51201">
    <property type="entry name" value="RCK_N"/>
    <property type="match status" value="1"/>
</dbReference>
<dbReference type="SUPFAM" id="SSF51735">
    <property type="entry name" value="NAD(P)-binding Rossmann-fold domains"/>
    <property type="match status" value="1"/>
</dbReference>
<protein>
    <submittedName>
        <fullName evidence="9">CPA2 family monovalent cation:H+ antiporter-2</fullName>
    </submittedName>
</protein>
<name>A0A326U7V3_THEHA</name>
<dbReference type="RefSeq" id="WP_111323296.1">
    <property type="nucleotide sequence ID" value="NZ_BIFX01000001.1"/>
</dbReference>
<dbReference type="OrthoDB" id="9793589at2"/>
<dbReference type="InterPro" id="IPR038770">
    <property type="entry name" value="Na+/solute_symporter_sf"/>
</dbReference>
<organism evidence="9 10">
    <name type="scientific">Thermosporothrix hazakensis</name>
    <dbReference type="NCBI Taxonomy" id="644383"/>
    <lineage>
        <taxon>Bacteria</taxon>
        <taxon>Bacillati</taxon>
        <taxon>Chloroflexota</taxon>
        <taxon>Ktedonobacteria</taxon>
        <taxon>Ktedonobacterales</taxon>
        <taxon>Thermosporotrichaceae</taxon>
        <taxon>Thermosporothrix</taxon>
    </lineage>
</organism>
<evidence type="ECO:0000256" key="6">
    <source>
        <dbReference type="ARBA" id="ARBA00023136"/>
    </source>
</evidence>
<sequence length="580" mass="62996">MHGFPILINMTLALAAAFIGGFLAHKLRFPPMAGYLLAGVVIGPLTPGPSGDLNTIQQLAELGVIFLLFDVGLHFSIRDLWAVRAIAFPGALLQTGVITLLVLWLSRLWGWSLTSGVLLGIAISIASTVVMLRNFMDRGILNSLAGRIALGWLVFEDILAVLILVLLPTFSAAASSTWWQITGLALLKALAFIVLMLVVGARLIPWLLAHLAHVRSHELFTVAIIVITLGTAVGASLLFGVSLALGAFLAGVVINESRLSQQASAEILPFREMFTALFFVSVGMLVNVSSFWTASSMVLIITALIIGGKWLLTLLQGAFFIRSATTTLELAAGRSQIGEFSFILGETSIALGLMAKEQYSLLLAGALLSILLNPLLFWLIRPLRAGIQHVPPLWRLFERQIPKTLEDRSMYQHVIVIGYGRVGEHMVSVLTQLHIPHLVVDLDVERVEQLERHHIPVLYGDAANSEILRYAHVEDARAVVITLPDETSAQIVVANVHEMAPGVPIIVRAATRAGIQQLFALGATDVIHPELEGGLEIVRQTLTYLGYPEEDVTAYIDAIRADRYHFPTEEKGSEGASGAR</sequence>
<comment type="caution">
    <text evidence="9">The sequence shown here is derived from an EMBL/GenBank/DDBJ whole genome shotgun (WGS) entry which is preliminary data.</text>
</comment>
<dbReference type="GO" id="GO:0015297">
    <property type="term" value="F:antiporter activity"/>
    <property type="evidence" value="ECO:0007669"/>
    <property type="project" value="InterPro"/>
</dbReference>
<dbReference type="GO" id="GO:0016020">
    <property type="term" value="C:membrane"/>
    <property type="evidence" value="ECO:0007669"/>
    <property type="project" value="UniProtKB-SubCell"/>
</dbReference>
<feature type="transmembrane region" description="Helical" evidence="7">
    <location>
        <begin position="111"/>
        <end position="132"/>
    </location>
</feature>
<dbReference type="AlphaFoldDB" id="A0A326U7V3"/>
<dbReference type="Pfam" id="PF02254">
    <property type="entry name" value="TrkA_N"/>
    <property type="match status" value="1"/>
</dbReference>
<keyword evidence="5 7" id="KW-1133">Transmembrane helix</keyword>
<dbReference type="Gene3D" id="1.20.1530.20">
    <property type="match status" value="1"/>
</dbReference>
<dbReference type="PANTHER" id="PTHR42751:SF1">
    <property type="entry name" value="CATION_PROTON ANTIPORTER YBAL-RELATED"/>
    <property type="match status" value="1"/>
</dbReference>
<evidence type="ECO:0000313" key="10">
    <source>
        <dbReference type="Proteomes" id="UP000248806"/>
    </source>
</evidence>
<evidence type="ECO:0000256" key="2">
    <source>
        <dbReference type="ARBA" id="ARBA00005551"/>
    </source>
</evidence>
<accession>A0A326U7V3</accession>
<feature type="transmembrane region" description="Helical" evidence="7">
    <location>
        <begin position="359"/>
        <end position="380"/>
    </location>
</feature>
<evidence type="ECO:0000259" key="8">
    <source>
        <dbReference type="PROSITE" id="PS51201"/>
    </source>
</evidence>
<comment type="subcellular location">
    <subcellularLocation>
        <location evidence="1">Membrane</location>
        <topology evidence="1">Multi-pass membrane protein</topology>
    </subcellularLocation>
</comment>
<dbReference type="InterPro" id="IPR006153">
    <property type="entry name" value="Cation/H_exchanger_TM"/>
</dbReference>
<feature type="transmembrane region" description="Helical" evidence="7">
    <location>
        <begin position="187"/>
        <end position="208"/>
    </location>
</feature>